<dbReference type="GO" id="GO:0016301">
    <property type="term" value="F:kinase activity"/>
    <property type="evidence" value="ECO:0007669"/>
    <property type="project" value="UniProtKB-KW"/>
</dbReference>
<proteinExistence type="predicted"/>
<evidence type="ECO:0000313" key="7">
    <source>
        <dbReference type="Proteomes" id="UP000294335"/>
    </source>
</evidence>
<dbReference type="EC" id="2.7.7.65" evidence="3"/>
<dbReference type="PANTHER" id="PTHR45138:SF24">
    <property type="entry name" value="DIGUANYLATE CYCLASE DGCC-RELATED"/>
    <property type="match status" value="1"/>
</dbReference>
<evidence type="ECO:0000256" key="1">
    <source>
        <dbReference type="ARBA" id="ARBA00001946"/>
    </source>
</evidence>
<dbReference type="FunFam" id="3.30.70.270:FF:000001">
    <property type="entry name" value="Diguanylate cyclase domain protein"/>
    <property type="match status" value="1"/>
</dbReference>
<keyword evidence="4" id="KW-0812">Transmembrane</keyword>
<dbReference type="NCBIfam" id="TIGR00254">
    <property type="entry name" value="GGDEF"/>
    <property type="match status" value="1"/>
</dbReference>
<dbReference type="PROSITE" id="PS50887">
    <property type="entry name" value="GGDEF"/>
    <property type="match status" value="1"/>
</dbReference>
<dbReference type="GO" id="GO:1902201">
    <property type="term" value="P:negative regulation of bacterial-type flagellum-dependent cell motility"/>
    <property type="evidence" value="ECO:0007669"/>
    <property type="project" value="TreeGrafter"/>
</dbReference>
<comment type="cofactor">
    <cofactor evidence="1">
        <name>Mg(2+)</name>
        <dbReference type="ChEBI" id="CHEBI:18420"/>
    </cofactor>
</comment>
<dbReference type="InterPro" id="IPR029787">
    <property type="entry name" value="Nucleotide_cyclase"/>
</dbReference>
<dbReference type="InterPro" id="IPR007894">
    <property type="entry name" value="MASE2"/>
</dbReference>
<dbReference type="SUPFAM" id="SSF55073">
    <property type="entry name" value="Nucleotide cyclase"/>
    <property type="match status" value="1"/>
</dbReference>
<dbReference type="InterPro" id="IPR050469">
    <property type="entry name" value="Diguanylate_Cyclase"/>
</dbReference>
<dbReference type="Pfam" id="PF05230">
    <property type="entry name" value="MASE2"/>
    <property type="match status" value="1"/>
</dbReference>
<dbReference type="Proteomes" id="UP000294335">
    <property type="component" value="Unassembled WGS sequence"/>
</dbReference>
<comment type="caution">
    <text evidence="6">The sequence shown here is derived from an EMBL/GenBank/DDBJ whole genome shotgun (WGS) entry which is preliminary data.</text>
</comment>
<comment type="subcellular location">
    <subcellularLocation>
        <location evidence="2">Cell inner membrane</location>
    </subcellularLocation>
</comment>
<dbReference type="InterPro" id="IPR000160">
    <property type="entry name" value="GGDEF_dom"/>
</dbReference>
<keyword evidence="6" id="KW-0418">Kinase</keyword>
<evidence type="ECO:0000256" key="2">
    <source>
        <dbReference type="ARBA" id="ARBA00004533"/>
    </source>
</evidence>
<keyword evidence="4" id="KW-1133">Transmembrane helix</keyword>
<protein>
    <recommendedName>
        <fullName evidence="3">diguanylate cyclase</fullName>
        <ecNumber evidence="3">2.7.7.65</ecNumber>
    </recommendedName>
</protein>
<accession>A0AAQ1SVT7</accession>
<dbReference type="GO" id="GO:0043709">
    <property type="term" value="P:cell adhesion involved in single-species biofilm formation"/>
    <property type="evidence" value="ECO:0007669"/>
    <property type="project" value="TreeGrafter"/>
</dbReference>
<dbReference type="CDD" id="cd01949">
    <property type="entry name" value="GGDEF"/>
    <property type="match status" value="1"/>
</dbReference>
<feature type="transmembrane region" description="Helical" evidence="4">
    <location>
        <begin position="25"/>
        <end position="44"/>
    </location>
</feature>
<keyword evidence="6" id="KW-0808">Transferase</keyword>
<evidence type="ECO:0000313" key="6">
    <source>
        <dbReference type="EMBL" id="SPO63241.1"/>
    </source>
</evidence>
<organism evidence="6 7">
    <name type="scientific">Pseudomonas inefficax</name>
    <dbReference type="NCBI Taxonomy" id="2078786"/>
    <lineage>
        <taxon>Bacteria</taxon>
        <taxon>Pseudomonadati</taxon>
        <taxon>Pseudomonadota</taxon>
        <taxon>Gammaproteobacteria</taxon>
        <taxon>Pseudomonadales</taxon>
        <taxon>Pseudomonadaceae</taxon>
        <taxon>Pseudomonas</taxon>
    </lineage>
</organism>
<dbReference type="GO" id="GO:0052621">
    <property type="term" value="F:diguanylate cyclase activity"/>
    <property type="evidence" value="ECO:0007669"/>
    <property type="project" value="UniProtKB-EC"/>
</dbReference>
<name>A0AAQ1SVT7_9PSED</name>
<sequence length="365" mass="40297">MLQQKNDTKMDKRSGKGLSFVKRIYLPRVIGLGIGLFSVMAAMAPLSPPTWAWLLLLFNGLLWPHVAYLWAARSATPYQAEQRNLVLDSLMGGFWTAAMHFNPLPSVTVLSMMTMNNVAAGGKRMVVRGVLAQLAGMLVAILLLGPGLQLNATPLQVYACLPMLTLYPLALGWVCYQLAIKLADHKRRLSTLSLTDSLTGLLNHGAWKDLLLLKFQACQQQGHAVIALIDIDHFKTINDTFGHVVGDCVLRQLGAELRQNLREGDQAGRYGGDEFCVILPDTSEAQACQAMERLRERVASYRNPQLPHLRISLSIGLSAFEANLESPEHWLEQADKALYTAKHAGRDQVNFARSDAAAPRLAYPD</sequence>
<dbReference type="SMART" id="SM00267">
    <property type="entry name" value="GGDEF"/>
    <property type="match status" value="1"/>
</dbReference>
<dbReference type="AlphaFoldDB" id="A0AAQ1SVT7"/>
<feature type="transmembrane region" description="Helical" evidence="4">
    <location>
        <begin position="50"/>
        <end position="71"/>
    </location>
</feature>
<evidence type="ECO:0000256" key="3">
    <source>
        <dbReference type="ARBA" id="ARBA00012528"/>
    </source>
</evidence>
<dbReference type="EMBL" id="OPYN01000207">
    <property type="protein sequence ID" value="SPO63241.1"/>
    <property type="molecule type" value="Genomic_DNA"/>
</dbReference>
<dbReference type="Gene3D" id="3.30.70.270">
    <property type="match status" value="1"/>
</dbReference>
<dbReference type="InterPro" id="IPR043128">
    <property type="entry name" value="Rev_trsase/Diguanyl_cyclase"/>
</dbReference>
<feature type="domain" description="GGDEF" evidence="5">
    <location>
        <begin position="222"/>
        <end position="354"/>
    </location>
</feature>
<dbReference type="Pfam" id="PF00990">
    <property type="entry name" value="GGDEF"/>
    <property type="match status" value="1"/>
</dbReference>
<feature type="transmembrane region" description="Helical" evidence="4">
    <location>
        <begin position="156"/>
        <end position="179"/>
    </location>
</feature>
<keyword evidence="4" id="KW-0472">Membrane</keyword>
<evidence type="ECO:0000256" key="4">
    <source>
        <dbReference type="SAM" id="Phobius"/>
    </source>
</evidence>
<dbReference type="PANTHER" id="PTHR45138">
    <property type="entry name" value="REGULATORY COMPONENTS OF SENSORY TRANSDUCTION SYSTEM"/>
    <property type="match status" value="1"/>
</dbReference>
<gene>
    <name evidence="6" type="ORF">JV551A3_V1_2070005</name>
</gene>
<reference evidence="6 7" key="1">
    <citation type="submission" date="2018-02" db="EMBL/GenBank/DDBJ databases">
        <authorList>
            <person name="Dubost A."/>
        </authorList>
    </citation>
    <scope>NUCLEOTIDE SEQUENCE [LARGE SCALE GENOMIC DNA]</scope>
    <source>
        <strain evidence="7">JV551A3</strain>
    </source>
</reference>
<feature type="transmembrane region" description="Helical" evidence="4">
    <location>
        <begin position="125"/>
        <end position="144"/>
    </location>
</feature>
<evidence type="ECO:0000259" key="5">
    <source>
        <dbReference type="PROSITE" id="PS50887"/>
    </source>
</evidence>
<keyword evidence="7" id="KW-1185">Reference proteome</keyword>
<dbReference type="GO" id="GO:0005886">
    <property type="term" value="C:plasma membrane"/>
    <property type="evidence" value="ECO:0007669"/>
    <property type="project" value="UniProtKB-SubCell"/>
</dbReference>